<evidence type="ECO:0000313" key="11">
    <source>
        <dbReference type="Proteomes" id="UP000736672"/>
    </source>
</evidence>
<dbReference type="InterPro" id="IPR024084">
    <property type="entry name" value="IsoPropMal-DH-like_dom"/>
</dbReference>
<gene>
    <name evidence="10" type="ORF">B0J15DRAFT_575071</name>
</gene>
<dbReference type="PANTHER" id="PTHR42979:SF1">
    <property type="entry name" value="3-ISOPROPYLMALATE DEHYDROGENASE"/>
    <property type="match status" value="1"/>
</dbReference>
<dbReference type="EMBL" id="JAGTJS010000033">
    <property type="protein sequence ID" value="KAH7231459.1"/>
    <property type="molecule type" value="Genomic_DNA"/>
</dbReference>
<dbReference type="Proteomes" id="UP000736672">
    <property type="component" value="Unassembled WGS sequence"/>
</dbReference>
<evidence type="ECO:0000256" key="1">
    <source>
        <dbReference type="ARBA" id="ARBA00007769"/>
    </source>
</evidence>
<keyword evidence="6" id="KW-0560">Oxidoreductase</keyword>
<name>A0A9P9G4W8_FUSSL</name>
<keyword evidence="2" id="KW-0432">Leucine biosynthesis</keyword>
<comment type="similarity">
    <text evidence="1">Belongs to the isocitrate and isopropylmalate dehydrogenases family.</text>
</comment>
<evidence type="ECO:0000259" key="9">
    <source>
        <dbReference type="SMART" id="SM01329"/>
    </source>
</evidence>
<reference evidence="10" key="1">
    <citation type="journal article" date="2021" name="Nat. Commun.">
        <title>Genetic determinants of endophytism in the Arabidopsis root mycobiome.</title>
        <authorList>
            <person name="Mesny F."/>
            <person name="Miyauchi S."/>
            <person name="Thiergart T."/>
            <person name="Pickel B."/>
            <person name="Atanasova L."/>
            <person name="Karlsson M."/>
            <person name="Huettel B."/>
            <person name="Barry K.W."/>
            <person name="Haridas S."/>
            <person name="Chen C."/>
            <person name="Bauer D."/>
            <person name="Andreopoulos W."/>
            <person name="Pangilinan J."/>
            <person name="LaButti K."/>
            <person name="Riley R."/>
            <person name="Lipzen A."/>
            <person name="Clum A."/>
            <person name="Drula E."/>
            <person name="Henrissat B."/>
            <person name="Kohler A."/>
            <person name="Grigoriev I.V."/>
            <person name="Martin F.M."/>
            <person name="Hacquard S."/>
        </authorList>
    </citation>
    <scope>NUCLEOTIDE SEQUENCE</scope>
    <source>
        <strain evidence="10">FSSC 5 MPI-SDFR-AT-0091</strain>
    </source>
</reference>
<dbReference type="SUPFAM" id="SSF53659">
    <property type="entry name" value="Isocitrate/Isopropylmalate dehydrogenase-like"/>
    <property type="match status" value="1"/>
</dbReference>
<keyword evidence="11" id="KW-1185">Reference proteome</keyword>
<evidence type="ECO:0000256" key="6">
    <source>
        <dbReference type="ARBA" id="ARBA00023002"/>
    </source>
</evidence>
<dbReference type="Pfam" id="PF00180">
    <property type="entry name" value="Iso_dh"/>
    <property type="match status" value="1"/>
</dbReference>
<keyword evidence="5" id="KW-0460">Magnesium</keyword>
<dbReference type="Gene3D" id="3.40.718.10">
    <property type="entry name" value="Isopropylmalate Dehydrogenase"/>
    <property type="match status" value="1"/>
</dbReference>
<evidence type="ECO:0000256" key="4">
    <source>
        <dbReference type="ARBA" id="ARBA00022723"/>
    </source>
</evidence>
<sequence length="353" mass="38337">MSEPRTFKIALLPGDGNGPDLVPRAQEVLKAIEAAHGFISFSVSVLPFGSSAIDMGLEALPDDTLQTCHESDAIIVFCLGGGPKASEQGFLRLRKELAVDANIRSVRFPSSHLLSLSSFRPECVEGLDLTFVRDLTGGVYFGARQEADEEHPLAFDTTEYTADRIRKLAFWTGYYAMRSFPPKPVVSIDKFNVMATSRLWRRTVTDVFQEHFPEVPLRHILVDHVAEILSRDPTSLNGLLLTENLFGDILSDQAGAIIGNCNVLASSALAIGRERSGGVVQGMYEPLNLKVGGNPSGNPIPIIEIIKQMLELGFGLKKEAKCVEEALRQTLDPSDLGGANVQMKDLGGTSVVV</sequence>
<dbReference type="SMART" id="SM01329">
    <property type="entry name" value="Iso_dh"/>
    <property type="match status" value="1"/>
</dbReference>
<keyword evidence="8" id="KW-0100">Branched-chain amino acid biosynthesis</keyword>
<organism evidence="10 11">
    <name type="scientific">Fusarium solani</name>
    <name type="common">Filamentous fungus</name>
    <dbReference type="NCBI Taxonomy" id="169388"/>
    <lineage>
        <taxon>Eukaryota</taxon>
        <taxon>Fungi</taxon>
        <taxon>Dikarya</taxon>
        <taxon>Ascomycota</taxon>
        <taxon>Pezizomycotina</taxon>
        <taxon>Sordariomycetes</taxon>
        <taxon>Hypocreomycetidae</taxon>
        <taxon>Hypocreales</taxon>
        <taxon>Nectriaceae</taxon>
        <taxon>Fusarium</taxon>
        <taxon>Fusarium solani species complex</taxon>
    </lineage>
</organism>
<dbReference type="PANTHER" id="PTHR42979">
    <property type="entry name" value="3-ISOPROPYLMALATE DEHYDROGENASE"/>
    <property type="match status" value="1"/>
</dbReference>
<dbReference type="GO" id="GO:0009098">
    <property type="term" value="P:L-leucine biosynthetic process"/>
    <property type="evidence" value="ECO:0007669"/>
    <property type="project" value="UniProtKB-KW"/>
</dbReference>
<evidence type="ECO:0000256" key="7">
    <source>
        <dbReference type="ARBA" id="ARBA00023027"/>
    </source>
</evidence>
<protein>
    <submittedName>
        <fullName evidence="10">Isopropylmalate dehydrogenase-like domain-containing protein</fullName>
    </submittedName>
</protein>
<proteinExistence type="inferred from homology"/>
<keyword evidence="7" id="KW-0520">NAD</keyword>
<keyword evidence="3" id="KW-0028">Amino-acid biosynthesis</keyword>
<dbReference type="AlphaFoldDB" id="A0A9P9G4W8"/>
<comment type="caution">
    <text evidence="10">The sequence shown here is derived from an EMBL/GenBank/DDBJ whole genome shotgun (WGS) entry which is preliminary data.</text>
</comment>
<dbReference type="InterPro" id="IPR004429">
    <property type="entry name" value="Isopropylmalate_DH"/>
</dbReference>
<evidence type="ECO:0000256" key="3">
    <source>
        <dbReference type="ARBA" id="ARBA00022605"/>
    </source>
</evidence>
<evidence type="ECO:0000313" key="10">
    <source>
        <dbReference type="EMBL" id="KAH7231459.1"/>
    </source>
</evidence>
<dbReference type="GO" id="GO:0003862">
    <property type="term" value="F:3-isopropylmalate dehydrogenase activity"/>
    <property type="evidence" value="ECO:0007669"/>
    <property type="project" value="InterPro"/>
</dbReference>
<feature type="domain" description="Isopropylmalate dehydrogenase-like" evidence="9">
    <location>
        <begin position="8"/>
        <end position="341"/>
    </location>
</feature>
<keyword evidence="4" id="KW-0479">Metal-binding</keyword>
<evidence type="ECO:0000256" key="5">
    <source>
        <dbReference type="ARBA" id="ARBA00022842"/>
    </source>
</evidence>
<dbReference type="GO" id="GO:0005829">
    <property type="term" value="C:cytosol"/>
    <property type="evidence" value="ECO:0007669"/>
    <property type="project" value="TreeGrafter"/>
</dbReference>
<accession>A0A9P9G4W8</accession>
<dbReference type="GO" id="GO:0046872">
    <property type="term" value="F:metal ion binding"/>
    <property type="evidence" value="ECO:0007669"/>
    <property type="project" value="UniProtKB-KW"/>
</dbReference>
<evidence type="ECO:0000256" key="2">
    <source>
        <dbReference type="ARBA" id="ARBA00022430"/>
    </source>
</evidence>
<dbReference type="OrthoDB" id="419183at2759"/>
<evidence type="ECO:0000256" key="8">
    <source>
        <dbReference type="ARBA" id="ARBA00023304"/>
    </source>
</evidence>